<dbReference type="EMBL" id="AP024488">
    <property type="protein sequence ID" value="BCS97222.1"/>
    <property type="molecule type" value="Genomic_DNA"/>
</dbReference>
<dbReference type="InterPro" id="IPR051215">
    <property type="entry name" value="GRE"/>
</dbReference>
<dbReference type="Proteomes" id="UP001320148">
    <property type="component" value="Chromosome"/>
</dbReference>
<evidence type="ECO:0000313" key="6">
    <source>
        <dbReference type="EMBL" id="BCS97222.1"/>
    </source>
</evidence>
<feature type="modified residue" description="Glycine radical" evidence="3">
    <location>
        <position position="818"/>
    </location>
</feature>
<dbReference type="PANTHER" id="PTHR43641">
    <property type="entry name" value="FORMATE ACETYLTRANSFERASE 3-RELATED"/>
    <property type="match status" value="1"/>
</dbReference>
<evidence type="ECO:0000256" key="3">
    <source>
        <dbReference type="PROSITE-ProRule" id="PRU00493"/>
    </source>
</evidence>
<reference evidence="6 7" key="1">
    <citation type="submission" date="2021-02" db="EMBL/GenBank/DDBJ databases">
        <title>Complete genome of Desulfoluna sp. strain ASN36.</title>
        <authorList>
            <person name="Takahashi A."/>
            <person name="Kojima H."/>
            <person name="Fukui M."/>
        </authorList>
    </citation>
    <scope>NUCLEOTIDE SEQUENCE [LARGE SCALE GENOMIC DNA]</scope>
    <source>
        <strain evidence="6 7">ASN36</strain>
    </source>
</reference>
<dbReference type="InterPro" id="IPR001150">
    <property type="entry name" value="Gly_radical"/>
</dbReference>
<evidence type="ECO:0000313" key="7">
    <source>
        <dbReference type="Proteomes" id="UP001320148"/>
    </source>
</evidence>
<dbReference type="SUPFAM" id="SSF51998">
    <property type="entry name" value="PFL-like glycyl radical enzymes"/>
    <property type="match status" value="1"/>
</dbReference>
<gene>
    <name evidence="6" type="primary">pflD_2</name>
    <name evidence="6" type="ORF">DSLASN_28540</name>
</gene>
<dbReference type="PROSITE" id="PS51149">
    <property type="entry name" value="GLY_RADICAL_2"/>
    <property type="match status" value="1"/>
</dbReference>
<name>A0ABM7PJD5_9BACT</name>
<evidence type="ECO:0000256" key="2">
    <source>
        <dbReference type="ARBA" id="ARBA00023239"/>
    </source>
</evidence>
<keyword evidence="2" id="KW-0456">Lyase</keyword>
<accession>A0ABM7PJD5</accession>
<evidence type="ECO:0000259" key="5">
    <source>
        <dbReference type="PROSITE" id="PS51554"/>
    </source>
</evidence>
<sequence length="842" mass="94023">MTTAKKYINGQPEGIESFDKEWAVGDSGMAENPSPFERVNRLRTFALETDFTVDHERACLVTEAYQAHAEQPQVIKCAEALRHVLSNVTIRIHRDELIVGEMAAPIKSAPIFPEFSYNWVVDEMKNHPWKDRLHDEYRITSESEKRLRALAGCWKGGTVEEAVLSRMSGEEIKGTNLGKGVYLLNLYLFGGVGHTQANYEKLFAHGFGGLKAQVEEKLEALNPVLAEDLKKREFYHAALISLDGATRYLKRYAALARDLAGTERDAEWQRELREIAKQCDHVSEHPPRTFREAMQLWYMATTMILIESNGHSISAGRFDQYMYPFYKKDIESGAATKESIQELIEIGFIKGLWWTKLRDRLTVIANSGRGMGGESLTIGGTDQDGKDASNDLSYMVLDAHAHTRLPTPWIAVRMHKETPRAFKIKTANTIRIGTGQPKVFNDQAAVPAMIRAGRDEKDALNYHVVGCVEPDSGGKEYGWHDSAYFSIAKVLELAINDGRCLGCGDHCARWDHCGGLGERLGPQTGSLAEFTSFDQVLASYDRQMKYWVDQMIAGTEILDMVHQQMKPLPYLSLLIDDCIEKGVDVSAGGAVYNYTGPQAVGVGTVADGLSVIRQLVFEEQRIKGEELLDACESNWNGYEALYALVNSNKVHHYGNDDDYADELARFGADTFCKHVENRPNCRGGSYVPGVYSVSANVAFGLLQWASPEGRKVMEPISDCVGPVHTYAGSHDIKGPTAIAKSVTKLDHIRACNGTLLNWKLTPSSVAGEVGRDNLISLIDVYFDRKGMHSQFNILSRETLEDAMKHPENYKHLLVRVAGYSAYFVELSKPLQYDLMGRTELSF</sequence>
<dbReference type="InterPro" id="IPR004184">
    <property type="entry name" value="PFL_dom"/>
</dbReference>
<proteinExistence type="predicted"/>
<organism evidence="6 7">
    <name type="scientific">Desulfoluna limicola</name>
    <dbReference type="NCBI Taxonomy" id="2810562"/>
    <lineage>
        <taxon>Bacteria</taxon>
        <taxon>Pseudomonadati</taxon>
        <taxon>Thermodesulfobacteriota</taxon>
        <taxon>Desulfobacteria</taxon>
        <taxon>Desulfobacterales</taxon>
        <taxon>Desulfolunaceae</taxon>
        <taxon>Desulfoluna</taxon>
    </lineage>
</organism>
<dbReference type="PROSITE" id="PS51554">
    <property type="entry name" value="PFL"/>
    <property type="match status" value="1"/>
</dbReference>
<dbReference type="Pfam" id="PF01228">
    <property type="entry name" value="Gly_radical"/>
    <property type="match status" value="1"/>
</dbReference>
<keyword evidence="1 3" id="KW-0556">Organic radical</keyword>
<feature type="domain" description="PFL" evidence="5">
    <location>
        <begin position="37"/>
        <end position="711"/>
    </location>
</feature>
<dbReference type="Pfam" id="PF02901">
    <property type="entry name" value="PFL-like"/>
    <property type="match status" value="1"/>
</dbReference>
<dbReference type="Gene3D" id="3.20.70.20">
    <property type="match status" value="1"/>
</dbReference>
<dbReference type="PANTHER" id="PTHR43641:SF2">
    <property type="entry name" value="DEHYDRATASE YBIW-RELATED"/>
    <property type="match status" value="1"/>
</dbReference>
<protein>
    <submittedName>
        <fullName evidence="6">Pyruvate formate-lyase 2</fullName>
    </submittedName>
</protein>
<feature type="domain" description="Glycine radical" evidence="4">
    <location>
        <begin position="722"/>
        <end position="842"/>
    </location>
</feature>
<keyword evidence="6" id="KW-0670">Pyruvate</keyword>
<dbReference type="NCBIfam" id="TIGR01774">
    <property type="entry name" value="PFL2-3"/>
    <property type="match status" value="1"/>
</dbReference>
<dbReference type="InterPro" id="IPR010098">
    <property type="entry name" value="PFL2/GDeHydtase_fam"/>
</dbReference>
<evidence type="ECO:0000256" key="1">
    <source>
        <dbReference type="ARBA" id="ARBA00022818"/>
    </source>
</evidence>
<evidence type="ECO:0000259" key="4">
    <source>
        <dbReference type="PROSITE" id="PS51149"/>
    </source>
</evidence>
<keyword evidence="7" id="KW-1185">Reference proteome</keyword>